<comment type="caution">
    <text evidence="2">The sequence shown here is derived from an EMBL/GenBank/DDBJ whole genome shotgun (WGS) entry which is preliminary data.</text>
</comment>
<sequence length="143" mass="15692">MQFFFRPLPFEEVVAWYAMADVMWITPLRDGLNLVAKEYAATQGLTGGHGVLVLSEFAGAAAELHGAVLTNPHDIHDLTAKLYFGIAMNRAEAESRLRELFDVVRHNDIARWGQEFLDAVQAPAPDANPAPASHLKLVDQPAA</sequence>
<keyword evidence="2" id="KW-0808">Transferase</keyword>
<dbReference type="EMBL" id="VSSQ01121933">
    <property type="protein sequence ID" value="MPN54074.1"/>
    <property type="molecule type" value="Genomic_DNA"/>
</dbReference>
<evidence type="ECO:0000256" key="1">
    <source>
        <dbReference type="SAM" id="MobiDB-lite"/>
    </source>
</evidence>
<dbReference type="InterPro" id="IPR001830">
    <property type="entry name" value="Glyco_trans_20"/>
</dbReference>
<dbReference type="AlphaFoldDB" id="A0A645J0P1"/>
<dbReference type="Gene3D" id="3.40.50.2000">
    <property type="entry name" value="Glycogen Phosphorylase B"/>
    <property type="match status" value="1"/>
</dbReference>
<name>A0A645J0P1_9ZZZZ</name>
<feature type="compositionally biased region" description="Low complexity" evidence="1">
    <location>
        <begin position="123"/>
        <end position="132"/>
    </location>
</feature>
<reference evidence="2" key="1">
    <citation type="submission" date="2019-08" db="EMBL/GenBank/DDBJ databases">
        <authorList>
            <person name="Kucharzyk K."/>
            <person name="Murdoch R.W."/>
            <person name="Higgins S."/>
            <person name="Loffler F."/>
        </authorList>
    </citation>
    <scope>NUCLEOTIDE SEQUENCE</scope>
</reference>
<proteinExistence type="predicted"/>
<dbReference type="Pfam" id="PF00982">
    <property type="entry name" value="Glyco_transf_20"/>
    <property type="match status" value="1"/>
</dbReference>
<gene>
    <name evidence="2" type="primary">otsA_5</name>
    <name evidence="2" type="ORF">SDC9_201743</name>
</gene>
<dbReference type="PANTHER" id="PTHR10788">
    <property type="entry name" value="TREHALOSE-6-PHOSPHATE SYNTHASE"/>
    <property type="match status" value="1"/>
</dbReference>
<dbReference type="SUPFAM" id="SSF53756">
    <property type="entry name" value="UDP-Glycosyltransferase/glycogen phosphorylase"/>
    <property type="match status" value="1"/>
</dbReference>
<dbReference type="GO" id="GO:0005992">
    <property type="term" value="P:trehalose biosynthetic process"/>
    <property type="evidence" value="ECO:0007669"/>
    <property type="project" value="InterPro"/>
</dbReference>
<accession>A0A645J0P1</accession>
<feature type="region of interest" description="Disordered" evidence="1">
    <location>
        <begin position="123"/>
        <end position="143"/>
    </location>
</feature>
<dbReference type="PANTHER" id="PTHR10788:SF106">
    <property type="entry name" value="BCDNA.GH08860"/>
    <property type="match status" value="1"/>
</dbReference>
<protein>
    <submittedName>
        <fullName evidence="2">Trehalose-6-phosphate synthase</fullName>
        <ecNumber evidence="2">2.4.1.-</ecNumber>
    </submittedName>
</protein>
<keyword evidence="2" id="KW-0328">Glycosyltransferase</keyword>
<organism evidence="2">
    <name type="scientific">bioreactor metagenome</name>
    <dbReference type="NCBI Taxonomy" id="1076179"/>
    <lineage>
        <taxon>unclassified sequences</taxon>
        <taxon>metagenomes</taxon>
        <taxon>ecological metagenomes</taxon>
    </lineage>
</organism>
<dbReference type="GO" id="GO:0003825">
    <property type="term" value="F:alpha,alpha-trehalose-phosphate synthase (UDP-forming) activity"/>
    <property type="evidence" value="ECO:0007669"/>
    <property type="project" value="TreeGrafter"/>
</dbReference>
<evidence type="ECO:0000313" key="2">
    <source>
        <dbReference type="EMBL" id="MPN54074.1"/>
    </source>
</evidence>
<dbReference type="EC" id="2.4.1.-" evidence="2"/>